<keyword evidence="3" id="KW-0143">Chaperone</keyword>
<dbReference type="PANTHER" id="PTHR13748">
    <property type="entry name" value="COBW-RELATED"/>
    <property type="match status" value="1"/>
</dbReference>
<evidence type="ECO:0000256" key="5">
    <source>
        <dbReference type="ARBA" id="ARBA00045658"/>
    </source>
</evidence>
<evidence type="ECO:0000256" key="3">
    <source>
        <dbReference type="ARBA" id="ARBA00023186"/>
    </source>
</evidence>
<keyword evidence="9" id="KW-1185">Reference proteome</keyword>
<dbReference type="InterPro" id="IPR036627">
    <property type="entry name" value="CobW-likC_sf"/>
</dbReference>
<dbReference type="Pfam" id="PF02492">
    <property type="entry name" value="cobW"/>
    <property type="match status" value="1"/>
</dbReference>
<dbReference type="Gene3D" id="3.30.1220.10">
    <property type="entry name" value="CobW-like, C-terminal domain"/>
    <property type="match status" value="1"/>
</dbReference>
<comment type="catalytic activity">
    <reaction evidence="6">
        <text>GTP + H2O = GDP + phosphate + H(+)</text>
        <dbReference type="Rhea" id="RHEA:19669"/>
        <dbReference type="ChEBI" id="CHEBI:15377"/>
        <dbReference type="ChEBI" id="CHEBI:15378"/>
        <dbReference type="ChEBI" id="CHEBI:37565"/>
        <dbReference type="ChEBI" id="CHEBI:43474"/>
        <dbReference type="ChEBI" id="CHEBI:58189"/>
    </reaction>
    <physiologicalReaction direction="left-to-right" evidence="6">
        <dbReference type="Rhea" id="RHEA:19670"/>
    </physiologicalReaction>
</comment>
<dbReference type="RefSeq" id="WP_320246220.1">
    <property type="nucleotide sequence ID" value="NZ_JAVIIQ010000003.1"/>
</dbReference>
<dbReference type="PANTHER" id="PTHR13748:SF62">
    <property type="entry name" value="COBW DOMAIN-CONTAINING PROTEIN"/>
    <property type="match status" value="1"/>
</dbReference>
<evidence type="ECO:0000313" key="8">
    <source>
        <dbReference type="EMBL" id="MDX8530821.1"/>
    </source>
</evidence>
<keyword evidence="1" id="KW-0547">Nucleotide-binding</keyword>
<protein>
    <submittedName>
        <fullName evidence="8">GTP-binding protein</fullName>
    </submittedName>
</protein>
<sequence length="326" mass="34625">MTTRQVPVTLITGFLGAGKTTLINRVLRQADGLRLAVLVNDFGAVNIDAELIEGAAEEIISLKNGCICCSLTGGLLAAVSSVLRRPDPPDAIVVEGSGVTDPLEVARALSDPELQRYAPLDGIVTVVDAAGLANLDGEALELAQRQIATADLVLLNKADLADRSMLQAAEAHLMALAPGIRIIRCTDAEVPLSVVLGPAGSNAGAGFKCEAVDMSTALAQEAFESIVIERSDPIEVQRLHDLLSRLPERVYRVKGILHLAERPQTRCILQAAGRRASITVGRPWADEPPGSRIVFIAAKGALDRSLIERWLDGASMMKPRRDALVA</sequence>
<dbReference type="InterPro" id="IPR011629">
    <property type="entry name" value="CobW-like_C"/>
</dbReference>
<dbReference type="SUPFAM" id="SSF90002">
    <property type="entry name" value="Hypothetical protein YjiA, C-terminal domain"/>
    <property type="match status" value="1"/>
</dbReference>
<dbReference type="SUPFAM" id="SSF52540">
    <property type="entry name" value="P-loop containing nucleoside triphosphate hydrolases"/>
    <property type="match status" value="1"/>
</dbReference>
<evidence type="ECO:0000256" key="6">
    <source>
        <dbReference type="ARBA" id="ARBA00049117"/>
    </source>
</evidence>
<name>A0ABU4ZZH6_9HYPH</name>
<accession>A0ABU4ZZH6</accession>
<reference evidence="8 9" key="1">
    <citation type="submission" date="2023-08" db="EMBL/GenBank/DDBJ databases">
        <title>Implementing the SeqCode for naming new Mesorhizobium species isolated from Vachellia karroo root nodules.</title>
        <authorList>
            <person name="Van Lill M."/>
        </authorList>
    </citation>
    <scope>NUCLEOTIDE SEQUENCE [LARGE SCALE GENOMIC DNA]</scope>
    <source>
        <strain evidence="8 9">VK25D</strain>
    </source>
</reference>
<gene>
    <name evidence="8" type="ORF">RFM42_07515</name>
</gene>
<organism evidence="8 9">
    <name type="scientific">Mesorhizobium vachelliae</name>
    <dbReference type="NCBI Taxonomy" id="3072309"/>
    <lineage>
        <taxon>Bacteria</taxon>
        <taxon>Pseudomonadati</taxon>
        <taxon>Pseudomonadota</taxon>
        <taxon>Alphaproteobacteria</taxon>
        <taxon>Hyphomicrobiales</taxon>
        <taxon>Phyllobacteriaceae</taxon>
        <taxon>Mesorhizobium</taxon>
    </lineage>
</organism>
<comment type="caution">
    <text evidence="8">The sequence shown here is derived from an EMBL/GenBank/DDBJ whole genome shotgun (WGS) entry which is preliminary data.</text>
</comment>
<dbReference type="SMART" id="SM00833">
    <property type="entry name" value="CobW_C"/>
    <property type="match status" value="1"/>
</dbReference>
<evidence type="ECO:0000259" key="7">
    <source>
        <dbReference type="SMART" id="SM00833"/>
    </source>
</evidence>
<dbReference type="InterPro" id="IPR003495">
    <property type="entry name" value="CobW/HypB/UreG_nucleotide-bd"/>
</dbReference>
<evidence type="ECO:0000313" key="9">
    <source>
        <dbReference type="Proteomes" id="UP001285154"/>
    </source>
</evidence>
<keyword evidence="2" id="KW-0378">Hydrolase</keyword>
<evidence type="ECO:0000256" key="4">
    <source>
        <dbReference type="ARBA" id="ARBA00034320"/>
    </source>
</evidence>
<dbReference type="Proteomes" id="UP001285154">
    <property type="component" value="Unassembled WGS sequence"/>
</dbReference>
<feature type="domain" description="CobW C-terminal" evidence="7">
    <location>
        <begin position="223"/>
        <end position="315"/>
    </location>
</feature>
<dbReference type="Gene3D" id="3.40.50.300">
    <property type="entry name" value="P-loop containing nucleotide triphosphate hydrolases"/>
    <property type="match status" value="1"/>
</dbReference>
<comment type="similarity">
    <text evidence="4">Belongs to the SIMIBI class G3E GTPase family. ZNG1 subfamily.</text>
</comment>
<dbReference type="InterPro" id="IPR027417">
    <property type="entry name" value="P-loop_NTPase"/>
</dbReference>
<dbReference type="InterPro" id="IPR051316">
    <property type="entry name" value="Zinc-reg_GTPase_activator"/>
</dbReference>
<dbReference type="Pfam" id="PF07683">
    <property type="entry name" value="CobW_C"/>
    <property type="match status" value="1"/>
</dbReference>
<dbReference type="CDD" id="cd03112">
    <property type="entry name" value="CobW-like"/>
    <property type="match status" value="1"/>
</dbReference>
<evidence type="ECO:0000256" key="2">
    <source>
        <dbReference type="ARBA" id="ARBA00022801"/>
    </source>
</evidence>
<evidence type="ECO:0000256" key="1">
    <source>
        <dbReference type="ARBA" id="ARBA00022741"/>
    </source>
</evidence>
<proteinExistence type="inferred from homology"/>
<comment type="function">
    <text evidence="5">Zinc chaperone that directly transfers zinc cofactor to target proteins, thereby activating them. Zinc is transferred from the CXCC motif in the GTPase domain to the zinc binding site in target proteins in a process requiring GTP hydrolysis.</text>
</comment>
<dbReference type="EMBL" id="JAVIIQ010000003">
    <property type="protein sequence ID" value="MDX8530821.1"/>
    <property type="molecule type" value="Genomic_DNA"/>
</dbReference>